<dbReference type="InterPro" id="IPR010920">
    <property type="entry name" value="LSM_dom_sf"/>
</dbReference>
<dbReference type="RefSeq" id="WP_142534387.1">
    <property type="nucleotide sequence ID" value="NZ_FXTB01000010.1"/>
</dbReference>
<dbReference type="Gene3D" id="1.10.287.1260">
    <property type="match status" value="1"/>
</dbReference>
<keyword evidence="4 5" id="KW-0472">Membrane</keyword>
<evidence type="ECO:0000256" key="1">
    <source>
        <dbReference type="ARBA" id="ARBA00004370"/>
    </source>
</evidence>
<proteinExistence type="predicted"/>
<sequence length="163" mass="18793">MDEYKIKLIQSVVVAVLFLLLKFLINKLIKKVSLKFEYHKPRIKIVSKLISLLLFSVALGFVFIIWGIDQSDLFLFISSLLTIVGIAFVAQWSLLSNITSTLIIFFSHPIRIGERITILDKDYNMEGQISDIRIFFIIIKTTDGEYVTIPSSVFMQKMIKKNK</sequence>
<evidence type="ECO:0000256" key="2">
    <source>
        <dbReference type="ARBA" id="ARBA00022692"/>
    </source>
</evidence>
<evidence type="ECO:0000256" key="4">
    <source>
        <dbReference type="ARBA" id="ARBA00023136"/>
    </source>
</evidence>
<evidence type="ECO:0000256" key="3">
    <source>
        <dbReference type="ARBA" id="ARBA00022989"/>
    </source>
</evidence>
<reference evidence="7 8" key="1">
    <citation type="submission" date="2017-05" db="EMBL/GenBank/DDBJ databases">
        <authorList>
            <person name="Varghese N."/>
            <person name="Submissions S."/>
        </authorList>
    </citation>
    <scope>NUCLEOTIDE SEQUENCE [LARGE SCALE GENOMIC DNA]</scope>
    <source>
        <strain evidence="7 8">DSM 27040</strain>
    </source>
</reference>
<dbReference type="Gene3D" id="2.30.30.60">
    <property type="match status" value="1"/>
</dbReference>
<dbReference type="SUPFAM" id="SSF50182">
    <property type="entry name" value="Sm-like ribonucleoproteins"/>
    <property type="match status" value="1"/>
</dbReference>
<dbReference type="PANTHER" id="PTHR30221">
    <property type="entry name" value="SMALL-CONDUCTANCE MECHANOSENSITIVE CHANNEL"/>
    <property type="match status" value="1"/>
</dbReference>
<dbReference type="PANTHER" id="PTHR30221:SF8">
    <property type="entry name" value="SMALL-CONDUCTANCE MECHANOSENSITIVE CHANNEL"/>
    <property type="match status" value="1"/>
</dbReference>
<dbReference type="GO" id="GO:0016020">
    <property type="term" value="C:membrane"/>
    <property type="evidence" value="ECO:0007669"/>
    <property type="project" value="UniProtKB-SubCell"/>
</dbReference>
<feature type="transmembrane region" description="Helical" evidence="5">
    <location>
        <begin position="74"/>
        <end position="95"/>
    </location>
</feature>
<evidence type="ECO:0000313" key="7">
    <source>
        <dbReference type="EMBL" id="SMO85859.1"/>
    </source>
</evidence>
<dbReference type="Proteomes" id="UP000319040">
    <property type="component" value="Unassembled WGS sequence"/>
</dbReference>
<dbReference type="OrthoDB" id="5705501at2"/>
<protein>
    <submittedName>
        <fullName evidence="7">Mechanosensitive ion channel</fullName>
    </submittedName>
</protein>
<evidence type="ECO:0000259" key="6">
    <source>
        <dbReference type="Pfam" id="PF00924"/>
    </source>
</evidence>
<dbReference type="EMBL" id="FXTB01000010">
    <property type="protein sequence ID" value="SMO85859.1"/>
    <property type="molecule type" value="Genomic_DNA"/>
</dbReference>
<comment type="subcellular location">
    <subcellularLocation>
        <location evidence="1">Membrane</location>
    </subcellularLocation>
</comment>
<dbReference type="InterPro" id="IPR023408">
    <property type="entry name" value="MscS_beta-dom_sf"/>
</dbReference>
<accession>A0A521EPJ6</accession>
<keyword evidence="3 5" id="KW-1133">Transmembrane helix</keyword>
<dbReference type="InterPro" id="IPR006685">
    <property type="entry name" value="MscS_channel_2nd"/>
</dbReference>
<dbReference type="GO" id="GO:0008381">
    <property type="term" value="F:mechanosensitive monoatomic ion channel activity"/>
    <property type="evidence" value="ECO:0007669"/>
    <property type="project" value="InterPro"/>
</dbReference>
<dbReference type="InterPro" id="IPR045275">
    <property type="entry name" value="MscS_archaea/bacteria_type"/>
</dbReference>
<feature type="transmembrane region" description="Helical" evidence="5">
    <location>
        <begin position="6"/>
        <end position="25"/>
    </location>
</feature>
<name>A0A521EPJ6_SACCC</name>
<evidence type="ECO:0000256" key="5">
    <source>
        <dbReference type="SAM" id="Phobius"/>
    </source>
</evidence>
<feature type="domain" description="Mechanosensitive ion channel MscS" evidence="6">
    <location>
        <begin position="94"/>
        <end position="159"/>
    </location>
</feature>
<organism evidence="7 8">
    <name type="scientific">Saccharicrinis carchari</name>
    <dbReference type="NCBI Taxonomy" id="1168039"/>
    <lineage>
        <taxon>Bacteria</taxon>
        <taxon>Pseudomonadati</taxon>
        <taxon>Bacteroidota</taxon>
        <taxon>Bacteroidia</taxon>
        <taxon>Marinilabiliales</taxon>
        <taxon>Marinilabiliaceae</taxon>
        <taxon>Saccharicrinis</taxon>
    </lineage>
</organism>
<feature type="transmembrane region" description="Helical" evidence="5">
    <location>
        <begin position="45"/>
        <end position="68"/>
    </location>
</feature>
<dbReference type="AlphaFoldDB" id="A0A521EPJ6"/>
<keyword evidence="8" id="KW-1185">Reference proteome</keyword>
<dbReference type="Pfam" id="PF00924">
    <property type="entry name" value="MS_channel_2nd"/>
    <property type="match status" value="1"/>
</dbReference>
<keyword evidence="2 5" id="KW-0812">Transmembrane</keyword>
<gene>
    <name evidence="7" type="ORF">SAMN06265379_11067</name>
</gene>
<evidence type="ECO:0000313" key="8">
    <source>
        <dbReference type="Proteomes" id="UP000319040"/>
    </source>
</evidence>